<evidence type="ECO:0000256" key="2">
    <source>
        <dbReference type="ARBA" id="ARBA00010961"/>
    </source>
</evidence>
<keyword evidence="4 6" id="KW-0238">DNA-binding</keyword>
<organism evidence="7 8">
    <name type="scientific">Nocardia terpenica</name>
    <dbReference type="NCBI Taxonomy" id="455432"/>
    <lineage>
        <taxon>Bacteria</taxon>
        <taxon>Bacillati</taxon>
        <taxon>Actinomycetota</taxon>
        <taxon>Actinomycetes</taxon>
        <taxon>Mycobacteriales</taxon>
        <taxon>Nocardiaceae</taxon>
        <taxon>Nocardia</taxon>
    </lineage>
</organism>
<evidence type="ECO:0000256" key="6">
    <source>
        <dbReference type="RuleBase" id="RU365089"/>
    </source>
</evidence>
<evidence type="ECO:0000256" key="3">
    <source>
        <dbReference type="ARBA" id="ARBA00022578"/>
    </source>
</evidence>
<dbReference type="GO" id="GO:0004803">
    <property type="term" value="F:transposase activity"/>
    <property type="evidence" value="ECO:0007669"/>
    <property type="project" value="UniProtKB-UniRule"/>
</dbReference>
<dbReference type="NCBIfam" id="NF033543">
    <property type="entry name" value="transpos_IS256"/>
    <property type="match status" value="1"/>
</dbReference>
<dbReference type="Proteomes" id="UP000500953">
    <property type="component" value="Chromosome"/>
</dbReference>
<keyword evidence="5 6" id="KW-0233">DNA recombination</keyword>
<dbReference type="InterPro" id="IPR001207">
    <property type="entry name" value="Transposase_mutator"/>
</dbReference>
<keyword evidence="6" id="KW-0814">Transposable element</keyword>
<comment type="function">
    <text evidence="1 6">Required for the transposition of the insertion element.</text>
</comment>
<dbReference type="PROSITE" id="PS01007">
    <property type="entry name" value="TRANSPOSASE_MUTATOR"/>
    <property type="match status" value="1"/>
</dbReference>
<comment type="similarity">
    <text evidence="2 6">Belongs to the transposase mutator family.</text>
</comment>
<dbReference type="Pfam" id="PF00872">
    <property type="entry name" value="Transposase_mut"/>
    <property type="match status" value="1"/>
</dbReference>
<dbReference type="GO" id="GO:0003677">
    <property type="term" value="F:DNA binding"/>
    <property type="evidence" value="ECO:0007669"/>
    <property type="project" value="UniProtKB-UniRule"/>
</dbReference>
<gene>
    <name evidence="7" type="ORF">F6W96_39660</name>
</gene>
<dbReference type="EMBL" id="CP046173">
    <property type="protein sequence ID" value="QIS23508.1"/>
    <property type="molecule type" value="Genomic_DNA"/>
</dbReference>
<proteinExistence type="inferred from homology"/>
<evidence type="ECO:0000313" key="8">
    <source>
        <dbReference type="Proteomes" id="UP000500953"/>
    </source>
</evidence>
<evidence type="ECO:0000256" key="4">
    <source>
        <dbReference type="ARBA" id="ARBA00023125"/>
    </source>
</evidence>
<reference evidence="7 8" key="1">
    <citation type="journal article" date="2019" name="ACS Chem. Biol.">
        <title>Identification and Mobilization of a Cryptic Antibiotic Biosynthesis Gene Locus from a Human-Pathogenic Nocardia Isolate.</title>
        <authorList>
            <person name="Herisse M."/>
            <person name="Ishida K."/>
            <person name="Porter J.L."/>
            <person name="Howden B."/>
            <person name="Hertweck C."/>
            <person name="Stinear T.P."/>
            <person name="Pidot S.J."/>
        </authorList>
    </citation>
    <scope>NUCLEOTIDE SEQUENCE [LARGE SCALE GENOMIC DNA]</scope>
    <source>
        <strain evidence="7 8">AUSMDU00012715</strain>
    </source>
</reference>
<protein>
    <recommendedName>
        <fullName evidence="6">Mutator family transposase</fullName>
    </recommendedName>
</protein>
<evidence type="ECO:0000256" key="5">
    <source>
        <dbReference type="ARBA" id="ARBA00023172"/>
    </source>
</evidence>
<dbReference type="AlphaFoldDB" id="A0A6G9ZD91"/>
<name>A0A6G9ZD91_9NOCA</name>
<accession>A0A6G9ZD91</accession>
<sequence length="429" mass="47496">MDALVTDEKSAGSAAAESVSMDEQIRRWAEEARRDGLQLVGEGGLLGRMTELVVESALEGEVDDHLGYAKHDPAGRDGGNSRNGKCAKTVETEAGPAQITVPRDREASFEPQIVKKRQRRLNGVDNIVVSLSAKGLTTGEISAHLREIYGAEVPKSTISTITERVMEGMAEWQNRPLDAVYPVLFLDCVNVKIRDGNVANRPIYVAMGITVEGTRDILGLWAGEHGDGEGAKYWLRVLSELKNRGVQDVCIVVCDGLKGFPEAIGQVWPRAIVQTCVVHLLRNSFAYASRKDWSQLAKDLKPVYTAPSEQAALDRFAEFSDKWEKRYPAIIRLWTGAWAEFVPFLQFDNAIRQVIYTTNAIEAVNARIRRAVKARGHFPTEAAALKCVYLAIMSLDPTGPARQRWSNRWKGALNAFEITFDGRLSAARK</sequence>
<dbReference type="PANTHER" id="PTHR33217:SF8">
    <property type="entry name" value="MUTATOR FAMILY TRANSPOSASE"/>
    <property type="match status" value="1"/>
</dbReference>
<dbReference type="GO" id="GO:0006313">
    <property type="term" value="P:DNA transposition"/>
    <property type="evidence" value="ECO:0007669"/>
    <property type="project" value="UniProtKB-UniRule"/>
</dbReference>
<keyword evidence="3 6" id="KW-0815">Transposition</keyword>
<evidence type="ECO:0000256" key="1">
    <source>
        <dbReference type="ARBA" id="ARBA00002190"/>
    </source>
</evidence>
<dbReference type="PANTHER" id="PTHR33217">
    <property type="entry name" value="TRANSPOSASE FOR INSERTION SEQUENCE ELEMENT IS1081"/>
    <property type="match status" value="1"/>
</dbReference>
<evidence type="ECO:0000313" key="7">
    <source>
        <dbReference type="EMBL" id="QIS23508.1"/>
    </source>
</evidence>